<evidence type="ECO:0008006" key="5">
    <source>
        <dbReference type="Google" id="ProtNLM"/>
    </source>
</evidence>
<name>A0A270NH45_STEMA</name>
<dbReference type="AlphaFoldDB" id="A0A270NH45"/>
<feature type="region of interest" description="Disordered" evidence="1">
    <location>
        <begin position="60"/>
        <end position="94"/>
    </location>
</feature>
<organism evidence="3 4">
    <name type="scientific">Stenotrophomonas maltophilia</name>
    <name type="common">Pseudomonas maltophilia</name>
    <name type="synonym">Xanthomonas maltophilia</name>
    <dbReference type="NCBI Taxonomy" id="40324"/>
    <lineage>
        <taxon>Bacteria</taxon>
        <taxon>Pseudomonadati</taxon>
        <taxon>Pseudomonadota</taxon>
        <taxon>Gammaproteobacteria</taxon>
        <taxon>Lysobacterales</taxon>
        <taxon>Lysobacteraceae</taxon>
        <taxon>Stenotrophomonas</taxon>
        <taxon>Stenotrophomonas maltophilia group</taxon>
    </lineage>
</organism>
<dbReference type="Proteomes" id="UP000216433">
    <property type="component" value="Unassembled WGS sequence"/>
</dbReference>
<feature type="transmembrane region" description="Helical" evidence="2">
    <location>
        <begin position="20"/>
        <end position="53"/>
    </location>
</feature>
<reference evidence="3 4" key="1">
    <citation type="submission" date="2017-06" db="EMBL/GenBank/DDBJ databases">
        <title>Genome sequencing and assembly of Stenotrophomonas maltophilia DF07.</title>
        <authorList>
            <person name="Iyer R."/>
        </authorList>
    </citation>
    <scope>NUCLEOTIDE SEQUENCE [LARGE SCALE GENOMIC DNA]</scope>
    <source>
        <strain evidence="3 4">DF07</strain>
    </source>
</reference>
<keyword evidence="2" id="KW-0812">Transmembrane</keyword>
<dbReference type="EMBL" id="NJGC01000011">
    <property type="protein sequence ID" value="PAM71476.1"/>
    <property type="molecule type" value="Genomic_DNA"/>
</dbReference>
<evidence type="ECO:0000313" key="4">
    <source>
        <dbReference type="Proteomes" id="UP000216433"/>
    </source>
</evidence>
<sequence>MEAEPAQVTGVAMVEVTAGVAMAGAVMAAVAPAPVMVMVMVMVMGTATGMVIAKTRMAVRGPDRARERARAVTEGRRDQRQGASTRSPARRFSR</sequence>
<gene>
    <name evidence="3" type="ORF">CEK00_11465</name>
</gene>
<evidence type="ECO:0000313" key="3">
    <source>
        <dbReference type="EMBL" id="PAM71476.1"/>
    </source>
</evidence>
<protein>
    <recommendedName>
        <fullName evidence="5">Transmembrane protein</fullName>
    </recommendedName>
</protein>
<proteinExistence type="predicted"/>
<comment type="caution">
    <text evidence="3">The sequence shown here is derived from an EMBL/GenBank/DDBJ whole genome shotgun (WGS) entry which is preliminary data.</text>
</comment>
<feature type="compositionally biased region" description="Basic and acidic residues" evidence="1">
    <location>
        <begin position="61"/>
        <end position="80"/>
    </location>
</feature>
<evidence type="ECO:0000256" key="2">
    <source>
        <dbReference type="SAM" id="Phobius"/>
    </source>
</evidence>
<keyword evidence="2" id="KW-1133">Transmembrane helix</keyword>
<accession>A0A270NH45</accession>
<evidence type="ECO:0000256" key="1">
    <source>
        <dbReference type="SAM" id="MobiDB-lite"/>
    </source>
</evidence>
<keyword evidence="2" id="KW-0472">Membrane</keyword>